<reference evidence="8" key="1">
    <citation type="submission" date="2021-03" db="EMBL/GenBank/DDBJ databases">
        <title>Proteiniclasticum marinus sp. nov., isolated from tidal flat sediment.</title>
        <authorList>
            <person name="Namirimu T."/>
            <person name="Yang J.-A."/>
            <person name="Yang S.-H."/>
            <person name="Kim Y.-J."/>
            <person name="Kwon K.K."/>
        </authorList>
    </citation>
    <scope>NUCLEOTIDE SEQUENCE</scope>
    <source>
        <strain evidence="8">SCR006</strain>
    </source>
</reference>
<dbReference type="EC" id="5.1.1.1" evidence="4"/>
<evidence type="ECO:0000313" key="9">
    <source>
        <dbReference type="Proteomes" id="UP000664218"/>
    </source>
</evidence>
<evidence type="ECO:0000256" key="3">
    <source>
        <dbReference type="ARBA" id="ARBA00023235"/>
    </source>
</evidence>
<dbReference type="EMBL" id="JAFNJU010000010">
    <property type="protein sequence ID" value="MBO1265945.1"/>
    <property type="molecule type" value="Genomic_DNA"/>
</dbReference>
<keyword evidence="9" id="KW-1185">Reference proteome</keyword>
<dbReference type="PRINTS" id="PR00992">
    <property type="entry name" value="ALARACEMASE"/>
</dbReference>
<dbReference type="GO" id="GO:0030170">
    <property type="term" value="F:pyridoxal phosphate binding"/>
    <property type="evidence" value="ECO:0007669"/>
    <property type="project" value="UniProtKB-UniRule"/>
</dbReference>
<dbReference type="InterPro" id="IPR000821">
    <property type="entry name" value="Ala_racemase"/>
</dbReference>
<dbReference type="GO" id="GO:0030632">
    <property type="term" value="P:D-alanine biosynthetic process"/>
    <property type="evidence" value="ECO:0007669"/>
    <property type="project" value="UniProtKB-UniRule"/>
</dbReference>
<evidence type="ECO:0000256" key="2">
    <source>
        <dbReference type="ARBA" id="ARBA00022898"/>
    </source>
</evidence>
<evidence type="ECO:0000313" key="8">
    <source>
        <dbReference type="EMBL" id="MBO1265945.1"/>
    </source>
</evidence>
<dbReference type="AlphaFoldDB" id="A0A939HCS1"/>
<dbReference type="Pfam" id="PF00842">
    <property type="entry name" value="Ala_racemase_C"/>
    <property type="match status" value="1"/>
</dbReference>
<feature type="active site" description="Proton acceptor; specific for D-alanine" evidence="4">
    <location>
        <position position="39"/>
    </location>
</feature>
<comment type="function">
    <text evidence="4">Catalyzes the interconversion of L-alanine and D-alanine. May also act on other amino acids.</text>
</comment>
<dbReference type="FunFam" id="3.20.20.10:FF:000002">
    <property type="entry name" value="Alanine racemase"/>
    <property type="match status" value="1"/>
</dbReference>
<dbReference type="SUPFAM" id="SSF50621">
    <property type="entry name" value="Alanine racemase C-terminal domain-like"/>
    <property type="match status" value="1"/>
</dbReference>
<dbReference type="InterPro" id="IPR011079">
    <property type="entry name" value="Ala_racemase_C"/>
</dbReference>
<dbReference type="PANTHER" id="PTHR30511">
    <property type="entry name" value="ALANINE RACEMASE"/>
    <property type="match status" value="1"/>
</dbReference>
<protein>
    <recommendedName>
        <fullName evidence="4">Alanine racemase</fullName>
        <ecNumber evidence="4">5.1.1.1</ecNumber>
    </recommendedName>
</protein>
<feature type="binding site" evidence="4 6">
    <location>
        <position position="317"/>
    </location>
    <ligand>
        <name>substrate</name>
    </ligand>
</feature>
<feature type="modified residue" description="N6-(pyridoxal phosphate)lysine" evidence="4 5">
    <location>
        <position position="39"/>
    </location>
</feature>
<evidence type="ECO:0000259" key="7">
    <source>
        <dbReference type="SMART" id="SM01005"/>
    </source>
</evidence>
<feature type="binding site" evidence="4 6">
    <location>
        <position position="137"/>
    </location>
    <ligand>
        <name>substrate</name>
    </ligand>
</feature>
<dbReference type="RefSeq" id="WP_207600460.1">
    <property type="nucleotide sequence ID" value="NZ_JAFNJU010000010.1"/>
</dbReference>
<organism evidence="8 9">
    <name type="scientific">Proteiniclasticum aestuarii</name>
    <dbReference type="NCBI Taxonomy" id="2817862"/>
    <lineage>
        <taxon>Bacteria</taxon>
        <taxon>Bacillati</taxon>
        <taxon>Bacillota</taxon>
        <taxon>Clostridia</taxon>
        <taxon>Eubacteriales</taxon>
        <taxon>Clostridiaceae</taxon>
        <taxon>Proteiniclasticum</taxon>
    </lineage>
</organism>
<evidence type="ECO:0000256" key="5">
    <source>
        <dbReference type="PIRSR" id="PIRSR600821-50"/>
    </source>
</evidence>
<dbReference type="Proteomes" id="UP000664218">
    <property type="component" value="Unassembled WGS sequence"/>
</dbReference>
<proteinExistence type="inferred from homology"/>
<dbReference type="PROSITE" id="PS00395">
    <property type="entry name" value="ALANINE_RACEMASE"/>
    <property type="match status" value="1"/>
</dbReference>
<dbReference type="GO" id="GO:0009252">
    <property type="term" value="P:peptidoglycan biosynthetic process"/>
    <property type="evidence" value="ECO:0007669"/>
    <property type="project" value="TreeGrafter"/>
</dbReference>
<dbReference type="InterPro" id="IPR001608">
    <property type="entry name" value="Ala_racemase_N"/>
</dbReference>
<dbReference type="SUPFAM" id="SSF51419">
    <property type="entry name" value="PLP-binding barrel"/>
    <property type="match status" value="1"/>
</dbReference>
<comment type="pathway">
    <text evidence="4">Amino-acid biosynthesis; D-alanine biosynthesis; D-alanine from L-alanine: step 1/1.</text>
</comment>
<dbReference type="PANTHER" id="PTHR30511:SF0">
    <property type="entry name" value="ALANINE RACEMASE, CATABOLIC-RELATED"/>
    <property type="match status" value="1"/>
</dbReference>
<dbReference type="Gene3D" id="3.20.20.10">
    <property type="entry name" value="Alanine racemase"/>
    <property type="match status" value="1"/>
</dbReference>
<accession>A0A939HCS1</accession>
<feature type="active site" description="Proton acceptor; specific for L-alanine" evidence="4">
    <location>
        <position position="268"/>
    </location>
</feature>
<keyword evidence="2 4" id="KW-0663">Pyridoxal phosphate</keyword>
<dbReference type="InterPro" id="IPR020622">
    <property type="entry name" value="Ala_racemase_pyridoxalP-BS"/>
</dbReference>
<comment type="similarity">
    <text evidence="4">Belongs to the alanine racemase family.</text>
</comment>
<feature type="domain" description="Alanine racemase C-terminal" evidence="7">
    <location>
        <begin position="247"/>
        <end position="376"/>
    </location>
</feature>
<dbReference type="GO" id="GO:0005829">
    <property type="term" value="C:cytosol"/>
    <property type="evidence" value="ECO:0007669"/>
    <property type="project" value="TreeGrafter"/>
</dbReference>
<dbReference type="CDD" id="cd00430">
    <property type="entry name" value="PLPDE_III_AR"/>
    <property type="match status" value="1"/>
</dbReference>
<comment type="cofactor">
    <cofactor evidence="1 4 5">
        <name>pyridoxal 5'-phosphate</name>
        <dbReference type="ChEBI" id="CHEBI:597326"/>
    </cofactor>
</comment>
<evidence type="ECO:0000256" key="6">
    <source>
        <dbReference type="PIRSR" id="PIRSR600821-52"/>
    </source>
</evidence>
<name>A0A939HCS1_9CLOT</name>
<dbReference type="GO" id="GO:0008784">
    <property type="term" value="F:alanine racemase activity"/>
    <property type="evidence" value="ECO:0007669"/>
    <property type="project" value="UniProtKB-UniRule"/>
</dbReference>
<dbReference type="InterPro" id="IPR029066">
    <property type="entry name" value="PLP-binding_barrel"/>
</dbReference>
<gene>
    <name evidence="8" type="primary">alr</name>
    <name evidence="8" type="ORF">J3A84_12975</name>
</gene>
<dbReference type="Gene3D" id="2.40.37.10">
    <property type="entry name" value="Lyase, Ornithine Decarboxylase, Chain A, domain 1"/>
    <property type="match status" value="1"/>
</dbReference>
<dbReference type="InterPro" id="IPR009006">
    <property type="entry name" value="Ala_racemase/Decarboxylase_C"/>
</dbReference>
<sequence>MMNEKMRPLWAEINLDHLAYNVRNIKKLVGKSRLVAIVKADAYGHGASCVAQTMVEAGAEAFGVAVITEALEMRRSGVRETIMVLSYTPPAYFSDAIQEDIILNCLSYEDVEKLDQVAAELGRTAKVLISLDTGIGRVGFQPDEKGVSEIIRMKNLKHIELNSIYTHFASADYKEKKTTYIQIEKYNSALKRLKEAGVEFQHEHVANSAAIVDMEETYLESVRPGIILYGYHPSDEVKKENLLLKPVMSIRGKIIQLKTVPKGTGISYGHKFITEQEETKIATIPIGYADGYFRGLSGKAKVIVHGIACPQVGSVCMDHIMVDVTEVPDVKVLDVVTLMGEENGVSFNAEDMARILGTIPYEVVCAVSKRVPRIYMKNNEEIGRREYV</sequence>
<dbReference type="HAMAP" id="MF_01201">
    <property type="entry name" value="Ala_racemase"/>
    <property type="match status" value="1"/>
</dbReference>
<dbReference type="NCBIfam" id="TIGR00492">
    <property type="entry name" value="alr"/>
    <property type="match status" value="1"/>
</dbReference>
<dbReference type="Pfam" id="PF01168">
    <property type="entry name" value="Ala_racemase_N"/>
    <property type="match status" value="1"/>
</dbReference>
<dbReference type="SMART" id="SM01005">
    <property type="entry name" value="Ala_racemase_C"/>
    <property type="match status" value="1"/>
</dbReference>
<keyword evidence="3 4" id="KW-0413">Isomerase</keyword>
<evidence type="ECO:0000256" key="4">
    <source>
        <dbReference type="HAMAP-Rule" id="MF_01201"/>
    </source>
</evidence>
<evidence type="ECO:0000256" key="1">
    <source>
        <dbReference type="ARBA" id="ARBA00001933"/>
    </source>
</evidence>
<comment type="caution">
    <text evidence="8">The sequence shown here is derived from an EMBL/GenBank/DDBJ whole genome shotgun (WGS) entry which is preliminary data.</text>
</comment>
<comment type="catalytic activity">
    <reaction evidence="4">
        <text>L-alanine = D-alanine</text>
        <dbReference type="Rhea" id="RHEA:20249"/>
        <dbReference type="ChEBI" id="CHEBI:57416"/>
        <dbReference type="ChEBI" id="CHEBI:57972"/>
        <dbReference type="EC" id="5.1.1.1"/>
    </reaction>
</comment>